<dbReference type="Proteomes" id="UP001442494">
    <property type="component" value="Unassembled WGS sequence"/>
</dbReference>
<dbReference type="InterPro" id="IPR050465">
    <property type="entry name" value="UPF0194_transport"/>
</dbReference>
<evidence type="ECO:0000313" key="6">
    <source>
        <dbReference type="EMBL" id="MEP0867877.1"/>
    </source>
</evidence>
<evidence type="ECO:0000256" key="4">
    <source>
        <dbReference type="SAM" id="Phobius"/>
    </source>
</evidence>
<dbReference type="Gene3D" id="1.10.287.470">
    <property type="entry name" value="Helix hairpin bin"/>
    <property type="match status" value="1"/>
</dbReference>
<feature type="transmembrane region" description="Helical" evidence="4">
    <location>
        <begin position="16"/>
        <end position="36"/>
    </location>
</feature>
<feature type="domain" description="Multidrug resistance protein MdtA-like alpha-helical hairpin" evidence="5">
    <location>
        <begin position="161"/>
        <end position="214"/>
    </location>
</feature>
<sequence>MKNPMILQRLKPLNRWTIALIVSGIAVTGGSLYYSISEFGQKPAEPVAPTPTIEPITALGRLEPASEVVRLAAPATLNNDRVTQLLVKRGDRVQVGQEIAILDSRERLQTALLEAQERVSTAQARLAQVKAGAKSGEIAAQQAEITRLEEELRGEIATQSAIIARRQSEVNVAQADYNRYLGLYREGALSASNLDQRRLTLETAQAQLNEAKASQNRTADTLRAQTNRARATLNQIAEVRPEDVRVAQTEINQAVAAVKRAEAELKEATIRAPIAGQVLEVYTKAGEAIADEGIVDLGKTDPMEVVAEIYQSDIAKIRSGQSAIVTGEGISGELRGTVRQVGLQVSQQKVFSNQPGQNLDRRVIEVRIRLNSKDSQQVASLTNLQVQVAIQPQVSLK</sequence>
<evidence type="ECO:0000256" key="2">
    <source>
        <dbReference type="ARBA" id="ARBA00023054"/>
    </source>
</evidence>
<proteinExistence type="predicted"/>
<evidence type="ECO:0000259" key="5">
    <source>
        <dbReference type="Pfam" id="PF25876"/>
    </source>
</evidence>
<gene>
    <name evidence="6" type="ORF">NDI37_25890</name>
</gene>
<dbReference type="InterPro" id="IPR014315">
    <property type="entry name" value="ABC_heterocyst_DevB"/>
</dbReference>
<feature type="coiled-coil region" evidence="3">
    <location>
        <begin position="105"/>
        <end position="158"/>
    </location>
</feature>
<dbReference type="EMBL" id="JAMPKK010000092">
    <property type="protein sequence ID" value="MEP0867877.1"/>
    <property type="molecule type" value="Genomic_DNA"/>
</dbReference>
<comment type="caution">
    <text evidence="6">The sequence shown here is derived from an EMBL/GenBank/DDBJ whole genome shotgun (WGS) entry which is preliminary data.</text>
</comment>
<reference evidence="6 7" key="1">
    <citation type="submission" date="2022-04" db="EMBL/GenBank/DDBJ databases">
        <title>Positive selection, recombination, and allopatry shape intraspecific diversity of widespread and dominant cyanobacteria.</title>
        <authorList>
            <person name="Wei J."/>
            <person name="Shu W."/>
            <person name="Hu C."/>
        </authorList>
    </citation>
    <scope>NUCLEOTIDE SEQUENCE [LARGE SCALE GENOMIC DNA]</scope>
    <source>
        <strain evidence="6 7">GB2-A5</strain>
    </source>
</reference>
<keyword evidence="4" id="KW-0472">Membrane</keyword>
<name>A0ABV0JZ43_9CYAN</name>
<dbReference type="PANTHER" id="PTHR32347:SF27">
    <property type="entry name" value="RND EFFLUX PUMP MEMBRANE FUSION PROTEIN BARREL-SANDWICH DOMAIN-CONTAINING PROTEIN"/>
    <property type="match status" value="1"/>
</dbReference>
<dbReference type="Gene3D" id="2.40.50.100">
    <property type="match status" value="1"/>
</dbReference>
<dbReference type="Gene3D" id="2.40.30.170">
    <property type="match status" value="1"/>
</dbReference>
<dbReference type="PANTHER" id="PTHR32347">
    <property type="entry name" value="EFFLUX SYSTEM COMPONENT YKNX-RELATED"/>
    <property type="match status" value="1"/>
</dbReference>
<dbReference type="SUPFAM" id="SSF111369">
    <property type="entry name" value="HlyD-like secretion proteins"/>
    <property type="match status" value="1"/>
</dbReference>
<evidence type="ECO:0000256" key="3">
    <source>
        <dbReference type="SAM" id="Coils"/>
    </source>
</evidence>
<keyword evidence="4" id="KW-0812">Transmembrane</keyword>
<keyword evidence="2 3" id="KW-0175">Coiled coil</keyword>
<comment type="subcellular location">
    <subcellularLocation>
        <location evidence="1">Cell envelope</location>
    </subcellularLocation>
</comment>
<accession>A0ABV0JZ43</accession>
<evidence type="ECO:0000256" key="1">
    <source>
        <dbReference type="ARBA" id="ARBA00004196"/>
    </source>
</evidence>
<dbReference type="RefSeq" id="WP_242018979.1">
    <property type="nucleotide sequence ID" value="NZ_JAMPKK010000092.1"/>
</dbReference>
<organism evidence="6 7">
    <name type="scientific">Funiculus sociatus GB2-A5</name>
    <dbReference type="NCBI Taxonomy" id="2933946"/>
    <lineage>
        <taxon>Bacteria</taxon>
        <taxon>Bacillati</taxon>
        <taxon>Cyanobacteriota</taxon>
        <taxon>Cyanophyceae</taxon>
        <taxon>Coleofasciculales</taxon>
        <taxon>Coleofasciculaceae</taxon>
        <taxon>Funiculus</taxon>
    </lineage>
</organism>
<dbReference type="NCBIfam" id="TIGR02971">
    <property type="entry name" value="heterocyst_DevB"/>
    <property type="match status" value="1"/>
</dbReference>
<protein>
    <submittedName>
        <fullName evidence="6">ABC exporter membrane fusion protein</fullName>
    </submittedName>
</protein>
<dbReference type="Pfam" id="PF25876">
    <property type="entry name" value="HH_MFP_RND"/>
    <property type="match status" value="1"/>
</dbReference>
<keyword evidence="4" id="KW-1133">Transmembrane helix</keyword>
<evidence type="ECO:0000313" key="7">
    <source>
        <dbReference type="Proteomes" id="UP001442494"/>
    </source>
</evidence>
<feature type="coiled-coil region" evidence="3">
    <location>
        <begin position="244"/>
        <end position="271"/>
    </location>
</feature>
<keyword evidence="7" id="KW-1185">Reference proteome</keyword>
<dbReference type="InterPro" id="IPR058624">
    <property type="entry name" value="MdtA-like_HH"/>
</dbReference>